<comment type="caution">
    <text evidence="1">The sequence shown here is derived from an EMBL/GenBank/DDBJ whole genome shotgun (WGS) entry which is preliminary data.</text>
</comment>
<accession>A0AB74CAU7</accession>
<evidence type="ECO:0000313" key="1">
    <source>
        <dbReference type="EMBL" id="RMZ43032.1"/>
    </source>
</evidence>
<organism evidence="1 2">
    <name type="scientific">Aspergillus flavus</name>
    <dbReference type="NCBI Taxonomy" id="5059"/>
    <lineage>
        <taxon>Eukaryota</taxon>
        <taxon>Fungi</taxon>
        <taxon>Dikarya</taxon>
        <taxon>Ascomycota</taxon>
        <taxon>Pezizomycotina</taxon>
        <taxon>Eurotiomycetes</taxon>
        <taxon>Eurotiomycetidae</taxon>
        <taxon>Eurotiales</taxon>
        <taxon>Aspergillaceae</taxon>
        <taxon>Aspergillus</taxon>
        <taxon>Aspergillus subgen. Circumdati</taxon>
    </lineage>
</organism>
<evidence type="ECO:0000313" key="2">
    <source>
        <dbReference type="Proteomes" id="UP000275480"/>
    </source>
</evidence>
<protein>
    <submittedName>
        <fullName evidence="1">Uncharacterized protein</fullName>
    </submittedName>
</protein>
<dbReference type="Proteomes" id="UP000275480">
    <property type="component" value="Unassembled WGS sequence"/>
</dbReference>
<name>A0AB74CAU7_ASPFL</name>
<dbReference type="AlphaFoldDB" id="A0AB74CAU7"/>
<sequence length="121" mass="13665">MKFRLVVNQKTLWYTSSDDKANSESFLATPGKILDSAQTPHGTLHRIRRTPSPNVVYGNPDIEFGTLDFPSACLICNVPWEEGAVRRDKSGFNLKARWKAVVALESSMHGAWPESDARRRY</sequence>
<gene>
    <name evidence="1" type="ORF">CA14_007222</name>
</gene>
<dbReference type="EMBL" id="QQZZ01000099">
    <property type="protein sequence ID" value="RMZ43032.1"/>
    <property type="molecule type" value="Genomic_DNA"/>
</dbReference>
<proteinExistence type="predicted"/>
<reference evidence="1 2" key="1">
    <citation type="submission" date="2018-07" db="EMBL/GenBank/DDBJ databases">
        <title>Identification of spontaneous genetic mutation associated with occurrence of a yellow conidial color mutant of Aspergillus flavus.</title>
        <authorList>
            <person name="Chang P.-K."/>
            <person name="Mack B.M."/>
            <person name="Scharfenstein L."/>
            <person name="Gilbert M.K."/>
        </authorList>
    </citation>
    <scope>NUCLEOTIDE SEQUENCE [LARGE SCALE GENOMIC DNA]</scope>
    <source>
        <strain evidence="1 2">CA14</strain>
    </source>
</reference>